<evidence type="ECO:0000313" key="3">
    <source>
        <dbReference type="Proteomes" id="UP000502196"/>
    </source>
</evidence>
<sequence length="191" mass="22328">METVERWTTRSDAWAPEDDKKLADIVLRHIREGSTQLSAFVEAASELGRTPAACGYRWNGIIRKNYEEAIQEAKRVKKERLAQTRGRRGRRRQVGHQWNIDAVIQSLRAWEEVFQKMERENAELRRTVTHLEDKVRCLEEENRQLREGGALSQAEQLRHDSREFLALVDRARKLFQEIGEKQPPLGVKAQE</sequence>
<dbReference type="RefSeq" id="WP_170086251.1">
    <property type="nucleotide sequence ID" value="NZ_CP047971.1"/>
</dbReference>
<evidence type="ECO:0000313" key="2">
    <source>
        <dbReference type="EMBL" id="CAB3395239.1"/>
    </source>
</evidence>
<keyword evidence="1" id="KW-0175">Coiled coil</keyword>
<dbReference type="Pfam" id="PF13921">
    <property type="entry name" value="Myb_DNA-bind_6"/>
    <property type="match status" value="1"/>
</dbReference>
<reference evidence="2 3" key="1">
    <citation type="submission" date="2020-04" db="EMBL/GenBank/DDBJ databases">
        <authorList>
            <person name="Hogendoorn C."/>
        </authorList>
    </citation>
    <scope>NUCLEOTIDE SEQUENCE [LARGE SCALE GENOMIC DNA]</scope>
    <source>
        <strain evidence="2">COOX1</strain>
    </source>
</reference>
<dbReference type="PANTHER" id="PTHR41302:SF2">
    <property type="entry name" value="PRESPORE SPECIFIC TRANSCRIPTIONAL ACTIVATOR RSFA"/>
    <property type="match status" value="1"/>
</dbReference>
<dbReference type="Proteomes" id="UP000502196">
    <property type="component" value="Chromosome"/>
</dbReference>
<name>A0A6F9EED4_9BACL</name>
<proteinExistence type="predicted"/>
<dbReference type="InterPro" id="IPR014243">
    <property type="entry name" value="RsfA-like"/>
</dbReference>
<feature type="coiled-coil region" evidence="1">
    <location>
        <begin position="59"/>
        <end position="148"/>
    </location>
</feature>
<dbReference type="AlphaFoldDB" id="A0A6F9EED4"/>
<protein>
    <submittedName>
        <fullName evidence="2">RsfA family transcriptional regulator</fullName>
    </submittedName>
</protein>
<dbReference type="PANTHER" id="PTHR41302">
    <property type="entry name" value="PRESPORE-SPECIFIC TRANSCRIPTIONAL REGULATOR RSFA-RELATED"/>
    <property type="match status" value="1"/>
</dbReference>
<dbReference type="EMBL" id="LR792683">
    <property type="protein sequence ID" value="CAB3395239.1"/>
    <property type="molecule type" value="Genomic_DNA"/>
</dbReference>
<accession>A0A6F9EED4</accession>
<organism evidence="2 3">
    <name type="scientific">Kyrpidia spormannii</name>
    <dbReference type="NCBI Taxonomy" id="2055160"/>
    <lineage>
        <taxon>Bacteria</taxon>
        <taxon>Bacillati</taxon>
        <taxon>Bacillota</taxon>
        <taxon>Bacilli</taxon>
        <taxon>Bacillales</taxon>
        <taxon>Alicyclobacillaceae</taxon>
        <taxon>Kyrpidia</taxon>
    </lineage>
</organism>
<evidence type="ECO:0000256" key="1">
    <source>
        <dbReference type="SAM" id="Coils"/>
    </source>
</evidence>
<gene>
    <name evidence="2" type="ORF">COOX1_2811</name>
</gene>